<dbReference type="Pfam" id="PF00067">
    <property type="entry name" value="p450"/>
    <property type="match status" value="1"/>
</dbReference>
<evidence type="ECO:0000256" key="1">
    <source>
        <dbReference type="ARBA" id="ARBA00001971"/>
    </source>
</evidence>
<dbReference type="SUPFAM" id="SSF51735">
    <property type="entry name" value="NAD(P)-binding Rossmann-fold domains"/>
    <property type="match status" value="1"/>
</dbReference>
<comment type="caution">
    <text evidence="8">The sequence shown here is derived from an EMBL/GenBank/DDBJ whole genome shotgun (WGS) entry which is preliminary data.</text>
</comment>
<dbReference type="InterPro" id="IPR036396">
    <property type="entry name" value="Cyt_P450_sf"/>
</dbReference>
<dbReference type="InterPro" id="IPR008030">
    <property type="entry name" value="NmrA-like"/>
</dbReference>
<comment type="similarity">
    <text evidence="2">Belongs to the cytochrome P450 family.</text>
</comment>
<keyword evidence="6" id="KW-0503">Monooxygenase</keyword>
<dbReference type="EMBL" id="JAAMPI010000273">
    <property type="protein sequence ID" value="KAF4633285.1"/>
    <property type="molecule type" value="Genomic_DNA"/>
</dbReference>
<keyword evidence="5" id="KW-0408">Iron</keyword>
<evidence type="ECO:0000256" key="3">
    <source>
        <dbReference type="ARBA" id="ARBA00022723"/>
    </source>
</evidence>
<dbReference type="GO" id="GO:0016705">
    <property type="term" value="F:oxidoreductase activity, acting on paired donors, with incorporation or reduction of molecular oxygen"/>
    <property type="evidence" value="ECO:0007669"/>
    <property type="project" value="InterPro"/>
</dbReference>
<evidence type="ECO:0000259" key="7">
    <source>
        <dbReference type="Pfam" id="PF05368"/>
    </source>
</evidence>
<dbReference type="InterPro" id="IPR036291">
    <property type="entry name" value="NAD(P)-bd_dom_sf"/>
</dbReference>
<dbReference type="InterPro" id="IPR001128">
    <property type="entry name" value="Cyt_P450"/>
</dbReference>
<dbReference type="PRINTS" id="PR00465">
    <property type="entry name" value="EP450IV"/>
</dbReference>
<keyword evidence="9" id="KW-1185">Reference proteome</keyword>
<name>A0A8H4W6A2_9HELO</name>
<dbReference type="PANTHER" id="PTHR24305">
    <property type="entry name" value="CYTOCHROME P450"/>
    <property type="match status" value="1"/>
</dbReference>
<evidence type="ECO:0000256" key="5">
    <source>
        <dbReference type="ARBA" id="ARBA00023004"/>
    </source>
</evidence>
<dbReference type="Pfam" id="PF05368">
    <property type="entry name" value="NmrA"/>
    <property type="match status" value="1"/>
</dbReference>
<dbReference type="InterPro" id="IPR050121">
    <property type="entry name" value="Cytochrome_P450_monoxygenase"/>
</dbReference>
<evidence type="ECO:0000256" key="2">
    <source>
        <dbReference type="ARBA" id="ARBA00010617"/>
    </source>
</evidence>
<dbReference type="GO" id="GO:0005506">
    <property type="term" value="F:iron ion binding"/>
    <property type="evidence" value="ECO:0007669"/>
    <property type="project" value="InterPro"/>
</dbReference>
<dbReference type="OrthoDB" id="3358371at2759"/>
<feature type="domain" description="NmrA-like" evidence="7">
    <location>
        <begin position="477"/>
        <end position="725"/>
    </location>
</feature>
<dbReference type="PANTHER" id="PTHR24305:SF157">
    <property type="entry name" value="N-ACETYLTRYPTOPHAN 6-HYDROXYLASE IVOC-RELATED"/>
    <property type="match status" value="1"/>
</dbReference>
<dbReference type="Gene3D" id="3.90.25.10">
    <property type="entry name" value="UDP-galactose 4-epimerase, domain 1"/>
    <property type="match status" value="1"/>
</dbReference>
<dbReference type="AlphaFoldDB" id="A0A8H4W6A2"/>
<keyword evidence="4" id="KW-0560">Oxidoreductase</keyword>
<accession>A0A8H4W6A2</accession>
<dbReference type="GO" id="GO:0004497">
    <property type="term" value="F:monooxygenase activity"/>
    <property type="evidence" value="ECO:0007669"/>
    <property type="project" value="UniProtKB-KW"/>
</dbReference>
<protein>
    <recommendedName>
        <fullName evidence="7">NmrA-like domain-containing protein</fullName>
    </recommendedName>
</protein>
<dbReference type="InterPro" id="IPR002403">
    <property type="entry name" value="Cyt_P450_E_grp-IV"/>
</dbReference>
<evidence type="ECO:0000256" key="6">
    <source>
        <dbReference type="ARBA" id="ARBA00023033"/>
    </source>
</evidence>
<dbReference type="Gene3D" id="1.10.630.10">
    <property type="entry name" value="Cytochrome P450"/>
    <property type="match status" value="1"/>
</dbReference>
<dbReference type="Gene3D" id="3.40.50.720">
    <property type="entry name" value="NAD(P)-binding Rossmann-like Domain"/>
    <property type="match status" value="1"/>
</dbReference>
<gene>
    <name evidence="8" type="ORF">G7Y89_g4836</name>
</gene>
<keyword evidence="3" id="KW-0479">Metal-binding</keyword>
<reference evidence="8 9" key="1">
    <citation type="submission" date="2020-03" db="EMBL/GenBank/DDBJ databases">
        <title>Draft Genome Sequence of Cudoniella acicularis.</title>
        <authorList>
            <person name="Buettner E."/>
            <person name="Kellner H."/>
        </authorList>
    </citation>
    <scope>NUCLEOTIDE SEQUENCE [LARGE SCALE GENOMIC DNA]</scope>
    <source>
        <strain evidence="8 9">DSM 108380</strain>
    </source>
</reference>
<organism evidence="8 9">
    <name type="scientific">Cudoniella acicularis</name>
    <dbReference type="NCBI Taxonomy" id="354080"/>
    <lineage>
        <taxon>Eukaryota</taxon>
        <taxon>Fungi</taxon>
        <taxon>Dikarya</taxon>
        <taxon>Ascomycota</taxon>
        <taxon>Pezizomycotina</taxon>
        <taxon>Leotiomycetes</taxon>
        <taxon>Helotiales</taxon>
        <taxon>Tricladiaceae</taxon>
        <taxon>Cudoniella</taxon>
    </lineage>
</organism>
<evidence type="ECO:0000313" key="8">
    <source>
        <dbReference type="EMBL" id="KAF4633285.1"/>
    </source>
</evidence>
<evidence type="ECO:0000313" key="9">
    <source>
        <dbReference type="Proteomes" id="UP000566819"/>
    </source>
</evidence>
<dbReference type="SUPFAM" id="SSF48264">
    <property type="entry name" value="Cytochrome P450"/>
    <property type="match status" value="1"/>
</dbReference>
<sequence length="771" mass="86856">MHEPHVVYYASGPLSPIRAMAYRVVNISGKVRLSLQHACISSDEEFRLAAITLYYEAYFDIVRNGQYTFKIAEMHKKYGPIIRISPYELHVIDPAFFEKLYRQEGRWDKYAWAYNGFSANGATICTAAHDLHKARRLPLNPFLSKAKVADQQDLIRRNVKKLCDRISKFSRSKKTINLGAASSAFTRDISTEFLLGRNYHSLDHEDFDVGMTNVFQGSGHIWRVTKHIHWFGPTMKSIPVGWIMKVADDGTKAFFRYLQASHCSQNDTEKYTKDLLASAASSSAPDEKAPRTIVHEMLDSGLPPAEKTFARVFDDVATVTGAGFETTASVLRLIIFHVFSNPETLQRLRSELASATAQYSDPVELKTLEQLPYLTSVLMEGMRLSPAIASRMARIAPDRELIYGKWRIPAGTPVGMTTLLMHTDEALYPDPMHFNPDRWMDLDVQTKFKVDKTYALSRKERGCALACNLLFKVNLPATGSQGGVLARQLRDVNWNVNGTVRNLDSPAARALESVGVRLTQGDWDNNEALRAGIAGCDKLFLCLHPYLDDLDRERRQAEKVVKIAKDAGVKQVVASTSLGVFMLDNSKASIAPDSFMAKHISGKKGVEEAVKDGGFEHWTFLRPAFFMANFLEPKVNRYPEVRDKGTWTTSMTAETQIPLLDHVDIAKFATAAFRNPERFHSRAIGMASELLTVQKTLDQLGDMVGRPFKAIFMTEEEIAAQKESNVFVNSQVAMRFMSDYIDMGELNAMVPLTTFKEFLKREEKVVKETYN</sequence>
<comment type="cofactor">
    <cofactor evidence="1">
        <name>heme</name>
        <dbReference type="ChEBI" id="CHEBI:30413"/>
    </cofactor>
</comment>
<dbReference type="GO" id="GO:0020037">
    <property type="term" value="F:heme binding"/>
    <property type="evidence" value="ECO:0007669"/>
    <property type="project" value="InterPro"/>
</dbReference>
<evidence type="ECO:0000256" key="4">
    <source>
        <dbReference type="ARBA" id="ARBA00023002"/>
    </source>
</evidence>
<dbReference type="CDD" id="cd11062">
    <property type="entry name" value="CYP58-like"/>
    <property type="match status" value="1"/>
</dbReference>
<proteinExistence type="inferred from homology"/>
<dbReference type="Proteomes" id="UP000566819">
    <property type="component" value="Unassembled WGS sequence"/>
</dbReference>